<dbReference type="InterPro" id="IPR010721">
    <property type="entry name" value="UstE-like"/>
</dbReference>
<feature type="transmembrane region" description="Helical" evidence="2">
    <location>
        <begin position="140"/>
        <end position="161"/>
    </location>
</feature>
<evidence type="ECO:0000256" key="1">
    <source>
        <dbReference type="SAM" id="MobiDB-lite"/>
    </source>
</evidence>
<evidence type="ECO:0008006" key="5">
    <source>
        <dbReference type="Google" id="ProtNLM"/>
    </source>
</evidence>
<dbReference type="PANTHER" id="PTHR32251">
    <property type="entry name" value="3-OXO-5-ALPHA-STEROID 4-DEHYDROGENASE"/>
    <property type="match status" value="1"/>
</dbReference>
<name>A0AAW1PPA4_9CHLO</name>
<dbReference type="AlphaFoldDB" id="A0AAW1PPA4"/>
<feature type="transmembrane region" description="Helical" evidence="2">
    <location>
        <begin position="56"/>
        <end position="76"/>
    </location>
</feature>
<evidence type="ECO:0000256" key="2">
    <source>
        <dbReference type="SAM" id="Phobius"/>
    </source>
</evidence>
<accession>A0AAW1PPA4</accession>
<evidence type="ECO:0000313" key="4">
    <source>
        <dbReference type="Proteomes" id="UP001489004"/>
    </source>
</evidence>
<feature type="region of interest" description="Disordered" evidence="1">
    <location>
        <begin position="271"/>
        <end position="297"/>
    </location>
</feature>
<reference evidence="3 4" key="1">
    <citation type="journal article" date="2024" name="Nat. Commun.">
        <title>Phylogenomics reveals the evolutionary origins of lichenization in chlorophyte algae.</title>
        <authorList>
            <person name="Puginier C."/>
            <person name="Libourel C."/>
            <person name="Otte J."/>
            <person name="Skaloud P."/>
            <person name="Haon M."/>
            <person name="Grisel S."/>
            <person name="Petersen M."/>
            <person name="Berrin J.G."/>
            <person name="Delaux P.M."/>
            <person name="Dal Grande F."/>
            <person name="Keller J."/>
        </authorList>
    </citation>
    <scope>NUCLEOTIDE SEQUENCE [LARGE SCALE GENOMIC DNA]</scope>
    <source>
        <strain evidence="3 4">SAG 2043</strain>
    </source>
</reference>
<protein>
    <recommendedName>
        <fullName evidence="5">Steroid 5-alpha reductase C-terminal domain-containing protein</fullName>
    </recommendedName>
</protein>
<dbReference type="Proteomes" id="UP001489004">
    <property type="component" value="Unassembled WGS sequence"/>
</dbReference>
<keyword evidence="2" id="KW-0472">Membrane</keyword>
<dbReference type="EMBL" id="JALJOR010000010">
    <property type="protein sequence ID" value="KAK9810245.1"/>
    <property type="molecule type" value="Genomic_DNA"/>
</dbReference>
<sequence length="309" mass="33391">MAAGLLTLYVVALASTLMGFFDPVLFISVGFGLAMALQGAVLLASATPNNQLTPAAAFHCIALVLYGLRLALYLALRQAGWCGMATYGQAHKKRQGPAEQKSLTARFALWLACSALYLLLALPAYLLVTGERHMPRPAWQTALSFISGALMIVGTVLEAAADVQKSAFKAHHPDRFCQTGLYRLCRHPNFLGDLLFWAASAAQAVAACPCWMHVLSGAASSGIMWYILAVEGAGRMARQQGKRHVQGNSAVKRTRVWEGCLPILDSNGGAFGPRWRSQRRQPASGQHSGEGGTHLVLPPRWHFGLRARK</sequence>
<keyword evidence="2" id="KW-0812">Transmembrane</keyword>
<keyword evidence="2" id="KW-1133">Transmembrane helix</keyword>
<proteinExistence type="predicted"/>
<gene>
    <name evidence="3" type="ORF">WJX72_007227</name>
</gene>
<dbReference type="Gene3D" id="1.20.120.1630">
    <property type="match status" value="1"/>
</dbReference>
<organism evidence="3 4">
    <name type="scientific">[Myrmecia] bisecta</name>
    <dbReference type="NCBI Taxonomy" id="41462"/>
    <lineage>
        <taxon>Eukaryota</taxon>
        <taxon>Viridiplantae</taxon>
        <taxon>Chlorophyta</taxon>
        <taxon>core chlorophytes</taxon>
        <taxon>Trebouxiophyceae</taxon>
        <taxon>Trebouxiales</taxon>
        <taxon>Trebouxiaceae</taxon>
        <taxon>Myrmecia</taxon>
    </lineage>
</organism>
<keyword evidence="4" id="KW-1185">Reference proteome</keyword>
<comment type="caution">
    <text evidence="3">The sequence shown here is derived from an EMBL/GenBank/DDBJ whole genome shotgun (WGS) entry which is preliminary data.</text>
</comment>
<dbReference type="Pfam" id="PF06966">
    <property type="entry name" value="DUF1295"/>
    <property type="match status" value="1"/>
</dbReference>
<dbReference type="PANTHER" id="PTHR32251:SF15">
    <property type="entry name" value="3-OXO-5-ALPHA-STEROID 4-DEHYDROGENASE (DUF1295)"/>
    <property type="match status" value="1"/>
</dbReference>
<feature type="transmembrane region" description="Helical" evidence="2">
    <location>
        <begin position="107"/>
        <end position="128"/>
    </location>
</feature>
<dbReference type="GO" id="GO:0016020">
    <property type="term" value="C:membrane"/>
    <property type="evidence" value="ECO:0007669"/>
    <property type="project" value="TreeGrafter"/>
</dbReference>
<evidence type="ECO:0000313" key="3">
    <source>
        <dbReference type="EMBL" id="KAK9810245.1"/>
    </source>
</evidence>